<reference evidence="1" key="5">
    <citation type="submission" date="2020-09" db="EMBL/GenBank/DDBJ databases">
        <authorList>
            <person name="Sun Q."/>
            <person name="Ohkuma M."/>
        </authorList>
    </citation>
    <scope>NUCLEOTIDE SEQUENCE</scope>
    <source>
        <strain evidence="1">JCM 4434</strain>
    </source>
</reference>
<accession>A0A1E7N8R3</accession>
<evidence type="ECO:0000313" key="2">
    <source>
        <dbReference type="EMBL" id="OEV37090.1"/>
    </source>
</evidence>
<dbReference type="AlphaFoldDB" id="A0A1E7N8R3"/>
<accession>A0A8H9LXI8</accession>
<dbReference type="EMBL" id="BMUB01000025">
    <property type="protein sequence ID" value="GGV01490.1"/>
    <property type="molecule type" value="Genomic_DNA"/>
</dbReference>
<dbReference type="OrthoDB" id="4279667at2"/>
<comment type="caution">
    <text evidence="2">The sequence shown here is derived from an EMBL/GenBank/DDBJ whole genome shotgun (WGS) entry which is preliminary data.</text>
</comment>
<keyword evidence="3" id="KW-1185">Reference proteome</keyword>
<name>A0A1E7N8R3_KITAU</name>
<dbReference type="Proteomes" id="UP000610124">
    <property type="component" value="Unassembled WGS sequence"/>
</dbReference>
<gene>
    <name evidence="1" type="ORF">GCM10010502_65110</name>
    <name evidence="2" type="ORF">HS99_0004515</name>
</gene>
<protein>
    <submittedName>
        <fullName evidence="2">Uncharacterized protein</fullName>
    </submittedName>
</protein>
<reference evidence="1" key="1">
    <citation type="journal article" date="2014" name="Int. J. Syst. Evol. Microbiol.">
        <title>Complete genome sequence of Corynebacterium casei LMG S-19264T (=DSM 44701T), isolated from a smear-ripened cheese.</title>
        <authorList>
            <consortium name="US DOE Joint Genome Institute (JGI-PGF)"/>
            <person name="Walter F."/>
            <person name="Albersmeier A."/>
            <person name="Kalinowski J."/>
            <person name="Ruckert C."/>
        </authorList>
    </citation>
    <scope>NUCLEOTIDE SEQUENCE</scope>
    <source>
        <strain evidence="1">JCM 4434</strain>
    </source>
</reference>
<sequence length="149" mass="16265">MKITITVEDPTPEALEKLLALAAMPAAVVTAVPDDRWTPERARSYYDRLPPRAQQILLQVVEGEGECAAEELKANGRNLRGSTGAFRRVLTEGKRTGLWPDALPVPLVSHIVGGQLKKLEMPGSGTDRYTYPVFAEGLRDLLPIGRDGC</sequence>
<dbReference type="RefSeq" id="WP_050366302.1">
    <property type="nucleotide sequence ID" value="NZ_BMUB01000025.1"/>
</dbReference>
<dbReference type="Proteomes" id="UP000037395">
    <property type="component" value="Unassembled WGS sequence"/>
</dbReference>
<organism evidence="2 3">
    <name type="scientific">Kitasatospora aureofaciens</name>
    <name type="common">Streptomyces aureofaciens</name>
    <dbReference type="NCBI Taxonomy" id="1894"/>
    <lineage>
        <taxon>Bacteria</taxon>
        <taxon>Bacillati</taxon>
        <taxon>Actinomycetota</taxon>
        <taxon>Actinomycetes</taxon>
        <taxon>Kitasatosporales</taxon>
        <taxon>Streptomycetaceae</taxon>
        <taxon>Kitasatospora</taxon>
    </lineage>
</organism>
<dbReference type="GeneID" id="97489424"/>
<reference evidence="2" key="3">
    <citation type="submission" date="2016-08" db="EMBL/GenBank/DDBJ databases">
        <title>Sequencing, Assembly and Comparative Genomics of S. aureofaciens ATCC 10762.</title>
        <authorList>
            <person name="Gradnigo J.S."/>
            <person name="Johnson N."/>
            <person name="Somerville G.A."/>
        </authorList>
    </citation>
    <scope>NUCLEOTIDE SEQUENCE [LARGE SCALE GENOMIC DNA]</scope>
    <source>
        <strain evidence="2">ATCC 10762</strain>
    </source>
</reference>
<reference evidence="2 3" key="2">
    <citation type="submission" date="2014-07" db="EMBL/GenBank/DDBJ databases">
        <authorList>
            <person name="Zhang J.E."/>
            <person name="Yang H."/>
            <person name="Guo J."/>
            <person name="Deng Z."/>
            <person name="Luo H."/>
            <person name="Luo M."/>
            <person name="Zhao B."/>
        </authorList>
    </citation>
    <scope>NUCLEOTIDE SEQUENCE [LARGE SCALE GENOMIC DNA]</scope>
    <source>
        <strain evidence="2">ATCC 10762</strain>
        <strain evidence="3">ATCC 10762 / DSM 40127 / CCM 3239 / JCM 4008 / LMG 5968 / NBRC 12843 / NCIMB 8234 / A-377</strain>
    </source>
</reference>
<dbReference type="EMBL" id="JPRF03000021">
    <property type="protein sequence ID" value="OEV37090.1"/>
    <property type="molecule type" value="Genomic_DNA"/>
</dbReference>
<dbReference type="KEGG" id="kau:B6264_24475"/>
<evidence type="ECO:0000313" key="1">
    <source>
        <dbReference type="EMBL" id="GGV01490.1"/>
    </source>
</evidence>
<reference evidence="3" key="4">
    <citation type="submission" date="2016-08" db="EMBL/GenBank/DDBJ databases">
        <title>Sequencing, assembly and comparative genomics of S. aureofaciens ATCC 10762.</title>
        <authorList>
            <person name="Gradnigo J.S."/>
            <person name="Johnson N."/>
            <person name="Somerville G.A."/>
        </authorList>
    </citation>
    <scope>NUCLEOTIDE SEQUENCE [LARGE SCALE GENOMIC DNA]</scope>
    <source>
        <strain evidence="3">ATCC 10762 / DSM 40127 / CCM 3239 / JCM 4008 / LMG 5968 / NBRC 12843 / NCIMB 8234 / A-377</strain>
    </source>
</reference>
<proteinExistence type="predicted"/>
<evidence type="ECO:0000313" key="3">
    <source>
        <dbReference type="Proteomes" id="UP000037395"/>
    </source>
</evidence>